<dbReference type="InterPro" id="IPR010093">
    <property type="entry name" value="SinI_DNA-bd"/>
</dbReference>
<dbReference type="Proteomes" id="UP000244930">
    <property type="component" value="Chromosome"/>
</dbReference>
<dbReference type="AlphaFoldDB" id="A0A2U8GRK9"/>
<dbReference type="EMBL" id="CP022187">
    <property type="protein sequence ID" value="AWI76098.1"/>
    <property type="molecule type" value="Genomic_DNA"/>
</dbReference>
<dbReference type="NCBIfam" id="TIGR01764">
    <property type="entry name" value="excise"/>
    <property type="match status" value="1"/>
</dbReference>
<dbReference type="PANTHER" id="PTHR38431:SF1">
    <property type="entry name" value="BLL2305 PROTEIN"/>
    <property type="match status" value="1"/>
</dbReference>
<feature type="domain" description="Helix-turn-helix" evidence="3">
    <location>
        <begin position="34"/>
        <end position="82"/>
    </location>
</feature>
<gene>
    <name evidence="4" type="ORF">CEW83_13430</name>
</gene>
<protein>
    <submittedName>
        <fullName evidence="4">DNA-binding protein</fullName>
    </submittedName>
</protein>
<evidence type="ECO:0000256" key="1">
    <source>
        <dbReference type="SAM" id="MobiDB-lite"/>
    </source>
</evidence>
<dbReference type="GO" id="GO:0003677">
    <property type="term" value="F:DNA binding"/>
    <property type="evidence" value="ECO:0007669"/>
    <property type="project" value="UniProtKB-KW"/>
</dbReference>
<organism evidence="4 5">
    <name type="scientific">Parazoarcus communis</name>
    <dbReference type="NCBI Taxonomy" id="41977"/>
    <lineage>
        <taxon>Bacteria</taxon>
        <taxon>Pseudomonadati</taxon>
        <taxon>Pseudomonadota</taxon>
        <taxon>Betaproteobacteria</taxon>
        <taxon>Rhodocyclales</taxon>
        <taxon>Zoogloeaceae</taxon>
        <taxon>Parazoarcus</taxon>
    </lineage>
</organism>
<dbReference type="Pfam" id="PF12727">
    <property type="entry name" value="PBP_like"/>
    <property type="match status" value="1"/>
</dbReference>
<reference evidence="4 5" key="1">
    <citation type="submission" date="2017-06" db="EMBL/GenBank/DDBJ databases">
        <title>Azoarcus.</title>
        <authorList>
            <person name="Woo J.-H."/>
            <person name="Kim H.-S."/>
        </authorList>
    </citation>
    <scope>NUCLEOTIDE SEQUENCE [LARGE SCALE GENOMIC DNA]</scope>
    <source>
        <strain evidence="4 5">TSPY31</strain>
    </source>
</reference>
<evidence type="ECO:0000313" key="5">
    <source>
        <dbReference type="Proteomes" id="UP000244930"/>
    </source>
</evidence>
<dbReference type="InterPro" id="IPR038148">
    <property type="entry name" value="Tn1545/Tn916_Xis"/>
</dbReference>
<evidence type="ECO:0000259" key="3">
    <source>
        <dbReference type="Pfam" id="PF12728"/>
    </source>
</evidence>
<dbReference type="InterPro" id="IPR024370">
    <property type="entry name" value="PBP_domain"/>
</dbReference>
<keyword evidence="4" id="KW-0238">DNA-binding</keyword>
<dbReference type="InterPro" id="IPR041657">
    <property type="entry name" value="HTH_17"/>
</dbReference>
<dbReference type="KEGG" id="acom:CEW83_13430"/>
<feature type="region of interest" description="Disordered" evidence="1">
    <location>
        <begin position="1"/>
        <end position="33"/>
    </location>
</feature>
<dbReference type="Pfam" id="PF12728">
    <property type="entry name" value="HTH_17"/>
    <property type="match status" value="1"/>
</dbReference>
<keyword evidence="5" id="KW-1185">Reference proteome</keyword>
<accession>A0A2U8GRK9</accession>
<sequence length="322" mass="35165">MNSARPQAAPCPVAVTDRDLPRPAGDAAPDSPNLTARQAAAYLHLNEKKLYELANAREIPAVRVGGKWLFPRPLLEEWLREQAHGGVLTDRLLITGSDDPLLAAVVTSLVPHLGGEAYVAYSPTGTLPGLELLARRRANICALHWGGVDTSAAQHSMLLRRFSQHPQWALVRLAHREQGVMLRRELSIDGIETLAAFDYRWAMRQPGAGSRHFLESALASRGFRPEDCSVVAEARTEREAAGLLAREEADCAPGTRAAAAEFGLGFISLGWEAFDLALPREIVFRKLFQQLLQCYGSADMQRLATRLGGYDLSPLGQVLGCD</sequence>
<dbReference type="PANTHER" id="PTHR38431">
    <property type="entry name" value="BLL2305 PROTEIN"/>
    <property type="match status" value="1"/>
</dbReference>
<evidence type="ECO:0000313" key="4">
    <source>
        <dbReference type="EMBL" id="AWI76098.1"/>
    </source>
</evidence>
<feature type="domain" description="PBP" evidence="2">
    <location>
        <begin position="116"/>
        <end position="294"/>
    </location>
</feature>
<evidence type="ECO:0000259" key="2">
    <source>
        <dbReference type="Pfam" id="PF12727"/>
    </source>
</evidence>
<name>A0A2U8GRK9_9RHOO</name>
<proteinExistence type="predicted"/>
<dbReference type="Gene3D" id="3.90.105.50">
    <property type="match status" value="1"/>
</dbReference>